<dbReference type="EMBL" id="BAAANE010000004">
    <property type="protein sequence ID" value="GAA1636152.1"/>
    <property type="molecule type" value="Genomic_DNA"/>
</dbReference>
<comment type="caution">
    <text evidence="2">The sequence shown here is derived from an EMBL/GenBank/DDBJ whole genome shotgun (WGS) entry which is preliminary data.</text>
</comment>
<dbReference type="Proteomes" id="UP001501319">
    <property type="component" value="Unassembled WGS sequence"/>
</dbReference>
<gene>
    <name evidence="2" type="ORF">GCM10009744_26460</name>
</gene>
<evidence type="ECO:0000313" key="2">
    <source>
        <dbReference type="EMBL" id="GAA1636152.1"/>
    </source>
</evidence>
<keyword evidence="3" id="KW-1185">Reference proteome</keyword>
<dbReference type="RefSeq" id="WP_344111477.1">
    <property type="nucleotide sequence ID" value="NZ_BAAANE010000004.1"/>
</dbReference>
<feature type="region of interest" description="Disordered" evidence="1">
    <location>
        <begin position="1"/>
        <end position="24"/>
    </location>
</feature>
<evidence type="ECO:0000256" key="1">
    <source>
        <dbReference type="SAM" id="MobiDB-lite"/>
    </source>
</evidence>
<organism evidence="2 3">
    <name type="scientific">Kribbella alba</name>
    <dbReference type="NCBI Taxonomy" id="190197"/>
    <lineage>
        <taxon>Bacteria</taxon>
        <taxon>Bacillati</taxon>
        <taxon>Actinomycetota</taxon>
        <taxon>Actinomycetes</taxon>
        <taxon>Propionibacteriales</taxon>
        <taxon>Kribbellaceae</taxon>
        <taxon>Kribbella</taxon>
    </lineage>
</organism>
<accession>A0ABP4R9E9</accession>
<evidence type="ECO:0000313" key="3">
    <source>
        <dbReference type="Proteomes" id="UP001501319"/>
    </source>
</evidence>
<name>A0ABP4R9E9_9ACTN</name>
<proteinExistence type="predicted"/>
<protein>
    <recommendedName>
        <fullName evidence="4">DUF3039 domain-containing protein</fullName>
    </recommendedName>
</protein>
<evidence type="ECO:0008006" key="4">
    <source>
        <dbReference type="Google" id="ProtNLM"/>
    </source>
</evidence>
<reference evidence="3" key="1">
    <citation type="journal article" date="2019" name="Int. J. Syst. Evol. Microbiol.">
        <title>The Global Catalogue of Microorganisms (GCM) 10K type strain sequencing project: providing services to taxonomists for standard genome sequencing and annotation.</title>
        <authorList>
            <consortium name="The Broad Institute Genomics Platform"/>
            <consortium name="The Broad Institute Genome Sequencing Center for Infectious Disease"/>
            <person name="Wu L."/>
            <person name="Ma J."/>
        </authorList>
    </citation>
    <scope>NUCLEOTIDE SEQUENCE [LARGE SCALE GENOMIC DNA]</scope>
    <source>
        <strain evidence="3">JCM 14306</strain>
    </source>
</reference>
<sequence length="68" mass="7579">MADLRTPRRKAGRIPGGRTGAPVQQGHAMRRVNLACGHVQRDRIARAGDHVWCESDCSDWVRVISVDE</sequence>